<sequence length="307" mass="35240">MESKTKNLIIVLGPTGVGKSSTAVKLAKKLKAEIINCDSMQVYKNFNIGTDKIPLEKRGDIPHHLLDVVSPSTQFTAADFARLALETANAILKKKKLPLVVGGTGLYLKALLNGLFPGGGSDPSLRQKLEKEAKKKGLATLREKLREVDPVYYQKIGEKDKVRIIRALEVFYSTRKPLSKQFLNTESYVKDFNIIKIGLKLERKELYTRIEERVDKMFKRGITREVQELLQKGVDENFPPFRALGYKYVLKLLKKEIPLEEAITLTKRDTRHYAKRQMTWFRKMEGIKWFSPHDFPSILEYVKNNLN</sequence>
<evidence type="ECO:0000256" key="2">
    <source>
        <dbReference type="ARBA" id="ARBA00005842"/>
    </source>
</evidence>
<proteinExistence type="inferred from homology"/>
<organism evidence="10">
    <name type="scientific">marine sediment metagenome</name>
    <dbReference type="NCBI Taxonomy" id="412755"/>
    <lineage>
        <taxon>unclassified sequences</taxon>
        <taxon>metagenomes</taxon>
        <taxon>ecological metagenomes</taxon>
    </lineage>
</organism>
<comment type="catalytic activity">
    <reaction evidence="9">
        <text>adenosine(37) in tRNA + dimethylallyl diphosphate = N(6)-dimethylallyladenosine(37) in tRNA + diphosphate</text>
        <dbReference type="Rhea" id="RHEA:26482"/>
        <dbReference type="Rhea" id="RHEA-COMP:10162"/>
        <dbReference type="Rhea" id="RHEA-COMP:10375"/>
        <dbReference type="ChEBI" id="CHEBI:33019"/>
        <dbReference type="ChEBI" id="CHEBI:57623"/>
        <dbReference type="ChEBI" id="CHEBI:74411"/>
        <dbReference type="ChEBI" id="CHEBI:74415"/>
        <dbReference type="EC" id="2.5.1.75"/>
    </reaction>
</comment>
<dbReference type="PANTHER" id="PTHR11088">
    <property type="entry name" value="TRNA DIMETHYLALLYLTRANSFERASE"/>
    <property type="match status" value="1"/>
</dbReference>
<dbReference type="EMBL" id="BARS01009551">
    <property type="protein sequence ID" value="GAF76244.1"/>
    <property type="molecule type" value="Genomic_DNA"/>
</dbReference>
<dbReference type="HAMAP" id="MF_00185">
    <property type="entry name" value="IPP_trans"/>
    <property type="match status" value="1"/>
</dbReference>
<gene>
    <name evidence="10" type="ORF">S01H1_17943</name>
</gene>
<keyword evidence="4" id="KW-0808">Transferase</keyword>
<accession>X0S5E4</accession>
<comment type="caution">
    <text evidence="10">The sequence shown here is derived from an EMBL/GenBank/DDBJ whole genome shotgun (WGS) entry which is preliminary data.</text>
</comment>
<evidence type="ECO:0000256" key="9">
    <source>
        <dbReference type="ARBA" id="ARBA00049563"/>
    </source>
</evidence>
<keyword evidence="6" id="KW-0547">Nucleotide-binding</keyword>
<dbReference type="AlphaFoldDB" id="X0S5E4"/>
<evidence type="ECO:0000256" key="8">
    <source>
        <dbReference type="ARBA" id="ARBA00022842"/>
    </source>
</evidence>
<evidence type="ECO:0000256" key="3">
    <source>
        <dbReference type="ARBA" id="ARBA00012665"/>
    </source>
</evidence>
<keyword evidence="5" id="KW-0819">tRNA processing</keyword>
<evidence type="ECO:0000256" key="5">
    <source>
        <dbReference type="ARBA" id="ARBA00022694"/>
    </source>
</evidence>
<dbReference type="SUPFAM" id="SSF52540">
    <property type="entry name" value="P-loop containing nucleoside triphosphate hydrolases"/>
    <property type="match status" value="2"/>
</dbReference>
<dbReference type="Pfam" id="PF01715">
    <property type="entry name" value="IPPT"/>
    <property type="match status" value="1"/>
</dbReference>
<reference evidence="10" key="1">
    <citation type="journal article" date="2014" name="Front. Microbiol.">
        <title>High frequency of phylogenetically diverse reductive dehalogenase-homologous genes in deep subseafloor sedimentary metagenomes.</title>
        <authorList>
            <person name="Kawai M."/>
            <person name="Futagami T."/>
            <person name="Toyoda A."/>
            <person name="Takaki Y."/>
            <person name="Nishi S."/>
            <person name="Hori S."/>
            <person name="Arai W."/>
            <person name="Tsubouchi T."/>
            <person name="Morono Y."/>
            <person name="Uchiyama I."/>
            <person name="Ito T."/>
            <person name="Fujiyama A."/>
            <person name="Inagaki F."/>
            <person name="Takami H."/>
        </authorList>
    </citation>
    <scope>NUCLEOTIDE SEQUENCE</scope>
    <source>
        <strain evidence="10">Expedition CK06-06</strain>
    </source>
</reference>
<comment type="cofactor">
    <cofactor evidence="1">
        <name>Mg(2+)</name>
        <dbReference type="ChEBI" id="CHEBI:18420"/>
    </cofactor>
</comment>
<dbReference type="EC" id="2.5.1.75" evidence="3"/>
<protein>
    <recommendedName>
        <fullName evidence="3">tRNA dimethylallyltransferase</fullName>
        <ecNumber evidence="3">2.5.1.75</ecNumber>
    </recommendedName>
</protein>
<keyword evidence="7" id="KW-0067">ATP-binding</keyword>
<dbReference type="InterPro" id="IPR018022">
    <property type="entry name" value="IPT"/>
</dbReference>
<evidence type="ECO:0000313" key="10">
    <source>
        <dbReference type="EMBL" id="GAF76244.1"/>
    </source>
</evidence>
<dbReference type="GO" id="GO:0005524">
    <property type="term" value="F:ATP binding"/>
    <property type="evidence" value="ECO:0007669"/>
    <property type="project" value="UniProtKB-KW"/>
</dbReference>
<dbReference type="Gene3D" id="1.10.20.140">
    <property type="match status" value="1"/>
</dbReference>
<dbReference type="PANTHER" id="PTHR11088:SF60">
    <property type="entry name" value="TRNA DIMETHYLALLYLTRANSFERASE"/>
    <property type="match status" value="1"/>
</dbReference>
<dbReference type="InterPro" id="IPR039657">
    <property type="entry name" value="Dimethylallyltransferase"/>
</dbReference>
<dbReference type="GO" id="GO:0006400">
    <property type="term" value="P:tRNA modification"/>
    <property type="evidence" value="ECO:0007669"/>
    <property type="project" value="TreeGrafter"/>
</dbReference>
<name>X0S5E4_9ZZZZ</name>
<dbReference type="InterPro" id="IPR027417">
    <property type="entry name" value="P-loop_NTPase"/>
</dbReference>
<comment type="similarity">
    <text evidence="2">Belongs to the IPP transferase family.</text>
</comment>
<evidence type="ECO:0000256" key="6">
    <source>
        <dbReference type="ARBA" id="ARBA00022741"/>
    </source>
</evidence>
<keyword evidence="8" id="KW-0460">Magnesium</keyword>
<evidence type="ECO:0000256" key="7">
    <source>
        <dbReference type="ARBA" id="ARBA00022840"/>
    </source>
</evidence>
<dbReference type="NCBIfam" id="TIGR00174">
    <property type="entry name" value="miaA"/>
    <property type="match status" value="1"/>
</dbReference>
<dbReference type="Gene3D" id="3.40.50.300">
    <property type="entry name" value="P-loop containing nucleotide triphosphate hydrolases"/>
    <property type="match status" value="1"/>
</dbReference>
<dbReference type="GO" id="GO:0052381">
    <property type="term" value="F:tRNA dimethylallyltransferase activity"/>
    <property type="evidence" value="ECO:0007669"/>
    <property type="project" value="UniProtKB-EC"/>
</dbReference>
<evidence type="ECO:0000256" key="1">
    <source>
        <dbReference type="ARBA" id="ARBA00001946"/>
    </source>
</evidence>
<evidence type="ECO:0000256" key="4">
    <source>
        <dbReference type="ARBA" id="ARBA00022679"/>
    </source>
</evidence>